<dbReference type="EMBL" id="MU004463">
    <property type="protein sequence ID" value="KAF2650216.1"/>
    <property type="molecule type" value="Genomic_DNA"/>
</dbReference>
<proteinExistence type="predicted"/>
<feature type="region of interest" description="Disordered" evidence="1">
    <location>
        <begin position="78"/>
        <end position="128"/>
    </location>
</feature>
<keyword evidence="3" id="KW-1185">Reference proteome</keyword>
<dbReference type="OrthoDB" id="5316527at2759"/>
<sequence length="438" mass="49499">MFRAQVLRRGFSLWTRVPTSQLVRSAQRDGLETIHIQRVRVKHPLLSRRRLLTAAVVWTAFYGLVRWLDGEDEDEEQEEAESKKRRAQLRRIAHQKDANSDDEDAVGAADGGDGGPIDEEEDEEDEEGEALFFLPTGFSRPKPRTFWKGSDPEWQEFRRIAQDKERVVRIRGELTSTVRDVIGRHPHLKRALGTVDPKKGRVWLELVFPDGPPPEFERPGIEITEDLEVRSSTRPVHMVAHQRLQRLLVPLPVAHSLYVDGKSRAWTSWQDFRTYIGWESDATKKQQALKKILATPGLPSPPTSPSASSTPAPNEKSHANEAPQQPVAPTSSPQKEPATSGEQNAAFHRFLPSLPSTGDMTLNLSAFHQTFRRYNKGPPRNIPRGALQVSGLIEVIGNKGKMDIDVRAIYDPKDGQYKAVDMTPRNFKEHRQRPRGGP</sequence>
<feature type="region of interest" description="Disordered" evidence="1">
    <location>
        <begin position="294"/>
        <end position="342"/>
    </location>
</feature>
<dbReference type="AlphaFoldDB" id="A0A6A6SQV8"/>
<gene>
    <name evidence="2" type="ORF">K491DRAFT_707704</name>
</gene>
<dbReference type="Proteomes" id="UP000799324">
    <property type="component" value="Unassembled WGS sequence"/>
</dbReference>
<organism evidence="2 3">
    <name type="scientific">Lophiostoma macrostomum CBS 122681</name>
    <dbReference type="NCBI Taxonomy" id="1314788"/>
    <lineage>
        <taxon>Eukaryota</taxon>
        <taxon>Fungi</taxon>
        <taxon>Dikarya</taxon>
        <taxon>Ascomycota</taxon>
        <taxon>Pezizomycotina</taxon>
        <taxon>Dothideomycetes</taxon>
        <taxon>Pleosporomycetidae</taxon>
        <taxon>Pleosporales</taxon>
        <taxon>Lophiostomataceae</taxon>
        <taxon>Lophiostoma</taxon>
    </lineage>
</organism>
<evidence type="ECO:0000313" key="3">
    <source>
        <dbReference type="Proteomes" id="UP000799324"/>
    </source>
</evidence>
<name>A0A6A6SQV8_9PLEO</name>
<evidence type="ECO:0000256" key="1">
    <source>
        <dbReference type="SAM" id="MobiDB-lite"/>
    </source>
</evidence>
<feature type="compositionally biased region" description="Basic residues" evidence="1">
    <location>
        <begin position="83"/>
        <end position="93"/>
    </location>
</feature>
<protein>
    <submittedName>
        <fullName evidence="2">Uncharacterized protein</fullName>
    </submittedName>
</protein>
<reference evidence="2" key="1">
    <citation type="journal article" date="2020" name="Stud. Mycol.">
        <title>101 Dothideomycetes genomes: a test case for predicting lifestyles and emergence of pathogens.</title>
        <authorList>
            <person name="Haridas S."/>
            <person name="Albert R."/>
            <person name="Binder M."/>
            <person name="Bloem J."/>
            <person name="Labutti K."/>
            <person name="Salamov A."/>
            <person name="Andreopoulos B."/>
            <person name="Baker S."/>
            <person name="Barry K."/>
            <person name="Bills G."/>
            <person name="Bluhm B."/>
            <person name="Cannon C."/>
            <person name="Castanera R."/>
            <person name="Culley D."/>
            <person name="Daum C."/>
            <person name="Ezra D."/>
            <person name="Gonzalez J."/>
            <person name="Henrissat B."/>
            <person name="Kuo A."/>
            <person name="Liang C."/>
            <person name="Lipzen A."/>
            <person name="Lutzoni F."/>
            <person name="Magnuson J."/>
            <person name="Mondo S."/>
            <person name="Nolan M."/>
            <person name="Ohm R."/>
            <person name="Pangilinan J."/>
            <person name="Park H.-J."/>
            <person name="Ramirez L."/>
            <person name="Alfaro M."/>
            <person name="Sun H."/>
            <person name="Tritt A."/>
            <person name="Yoshinaga Y."/>
            <person name="Zwiers L.-H."/>
            <person name="Turgeon B."/>
            <person name="Goodwin S."/>
            <person name="Spatafora J."/>
            <person name="Crous P."/>
            <person name="Grigoriev I."/>
        </authorList>
    </citation>
    <scope>NUCLEOTIDE SEQUENCE</scope>
    <source>
        <strain evidence="2">CBS 122681</strain>
    </source>
</reference>
<accession>A0A6A6SQV8</accession>
<feature type="compositionally biased region" description="Acidic residues" evidence="1">
    <location>
        <begin position="116"/>
        <end position="128"/>
    </location>
</feature>
<evidence type="ECO:0000313" key="2">
    <source>
        <dbReference type="EMBL" id="KAF2650216.1"/>
    </source>
</evidence>